<dbReference type="EMBL" id="JAOPJF010000004">
    <property type="protein sequence ID" value="KAK1149194.1"/>
    <property type="molecule type" value="Genomic_DNA"/>
</dbReference>
<comment type="caution">
    <text evidence="1">The sequence shown here is derived from an EMBL/GenBank/DDBJ whole genome shotgun (WGS) entry which is preliminary data.</text>
</comment>
<name>A0ACC3BEJ9_9EURO</name>
<gene>
    <name evidence="1" type="ORF">N8T08_006414</name>
</gene>
<reference evidence="1 2" key="1">
    <citation type="journal article" date="2023" name="ACS Omega">
        <title>Identification of the Neoaspergillic Acid Biosynthesis Gene Cluster by Establishing an In Vitro CRISPR-Ribonucleoprotein Genetic System in Aspergillus melleus.</title>
        <authorList>
            <person name="Yuan B."/>
            <person name="Grau M.F."/>
            <person name="Murata R.M."/>
            <person name="Torok T."/>
            <person name="Venkateswaran K."/>
            <person name="Stajich J.E."/>
            <person name="Wang C.C.C."/>
        </authorList>
    </citation>
    <scope>NUCLEOTIDE SEQUENCE [LARGE SCALE GENOMIC DNA]</scope>
    <source>
        <strain evidence="1 2">IMV 1140</strain>
    </source>
</reference>
<proteinExistence type="predicted"/>
<accession>A0ACC3BEJ9</accession>
<evidence type="ECO:0000313" key="2">
    <source>
        <dbReference type="Proteomes" id="UP001177260"/>
    </source>
</evidence>
<sequence>MGPLLLLLFCILSAIQAQTILPLSDAKWTISSPTLNRTVPGYLPSHVHLDLLKAGVINDPYYRLNDFDLRWVGDSNWTYTSDPIQGLAGKSGSTWLVFDGLDTFTTVSFCGIHVASTDNQFRQYHFDVSDILRHCTGSPVVSLNFGSAPAIVDKLAQGYDTIELPLPPNFELSNRWHMRKQQSDFGWDWGPAFSPADPWKPAYIVQFDKSGSIYALNTDLDIHRKGQINHLPPDQNKPWVVNASVDFLGSMPRNPSISIEIKDVETGLVFISKDLDNVTVSSGSITGVAVLDDVQSKLWWPHGLGSQPLYRLSIAINSDLKSQPIICITKRVGFRTIFFNQRNITEQQLAQGVAPGSNWHFEINGHEFYVKGSNLIPPDAFWPRVTEEKMARLFDAAIEANQNMLRVWSSGIYLPDFMYDLADERGLLLWSEFQFSDAMYPVHQKFLDNVAGEVVYNVRRVNHHPSLALWSGNNEIEGFILLLINATHPEDSPRAIGEYEALPSSATNGYLNIDLSAPIPMVERYSNTTFGRYYGATEYYQYDSRVAFNLSVYPVGRFAVEFGYHSMPSLQTWQQALDPSDLQFNSSVIMLRNHHYPPSDRNTSNFHNTSIGMGELTMAVERYYPIPNKQNPVANFSAWCHATQLFQADMYKTQIQFYRRGSGMPERQLGTLYWQLEDIWQAPTWAGIEHDGRWKVLHYVARDIYKPIIVSPLVNSTVNSLDINVISDLWEPATGTVRLTWFDLGGNPIPANAGSPTSISFNVGALNTTRVYSAGLDKLRLADPRASILLISLEAKGHLPNMKEIISFTHENHFVPVRPKDLKLVDPGLKLSYDKGSGIFTVEATSGISLYTWLDYPAGLVGYFTENAFVLAPGQKKEIEFVVQMEGECDDWMDKVTVQSLWDQALRN</sequence>
<protein>
    <submittedName>
        <fullName evidence="1">Uncharacterized protein</fullName>
    </submittedName>
</protein>
<organism evidence="1 2">
    <name type="scientific">Aspergillus melleus</name>
    <dbReference type="NCBI Taxonomy" id="138277"/>
    <lineage>
        <taxon>Eukaryota</taxon>
        <taxon>Fungi</taxon>
        <taxon>Dikarya</taxon>
        <taxon>Ascomycota</taxon>
        <taxon>Pezizomycotina</taxon>
        <taxon>Eurotiomycetes</taxon>
        <taxon>Eurotiomycetidae</taxon>
        <taxon>Eurotiales</taxon>
        <taxon>Aspergillaceae</taxon>
        <taxon>Aspergillus</taxon>
        <taxon>Aspergillus subgen. Circumdati</taxon>
    </lineage>
</organism>
<dbReference type="Proteomes" id="UP001177260">
    <property type="component" value="Unassembled WGS sequence"/>
</dbReference>
<evidence type="ECO:0000313" key="1">
    <source>
        <dbReference type="EMBL" id="KAK1149194.1"/>
    </source>
</evidence>
<keyword evidence="2" id="KW-1185">Reference proteome</keyword>